<dbReference type="InterPro" id="IPR029044">
    <property type="entry name" value="Nucleotide-diphossugar_trans"/>
</dbReference>
<protein>
    <submittedName>
        <fullName evidence="3">Glycosyl transferase group 2</fullName>
    </submittedName>
</protein>
<proteinExistence type="predicted"/>
<gene>
    <name evidence="3" type="ORF">NO2_0904</name>
</gene>
<sequence length="292" mass="33051">MKLSLVIVSWNVRDLLGQAIASVLQNPPQAEYEIIVVDNASGDGSADMVAEKFPQVKLIRSPQNVGFAAGNNLGFAAAAGEYLLCLNPDTEMPGGTLDFIIAAFDRDARLGALGVRLLNSDGTLQLSCKSFPAADTILYNAWGLDVLFPRSRIFGKYNMTWFKHDREIEVDQPMGAALGLRRSALEQTGVYDERFFMYFDEVDLCYRLKQAGWRIKFFPQVWVTHHWAQSTRQALWKMNKQWYISFKKYLQKNKHYPGWLAGLLLSSMLWLKPLLIVLLMGGLIFLVKRSGF</sequence>
<evidence type="ECO:0000313" key="3">
    <source>
        <dbReference type="EMBL" id="GBR76342.1"/>
    </source>
</evidence>
<keyword evidence="3" id="KW-0808">Transferase</keyword>
<comment type="caution">
    <text evidence="3">The sequence shown here is derived from an EMBL/GenBank/DDBJ whole genome shotgun (WGS) entry which is preliminary data.</text>
</comment>
<dbReference type="InterPro" id="IPR001173">
    <property type="entry name" value="Glyco_trans_2-like"/>
</dbReference>
<dbReference type="CDD" id="cd04186">
    <property type="entry name" value="GT_2_like_c"/>
    <property type="match status" value="1"/>
</dbReference>
<dbReference type="AlphaFoldDB" id="A0A388TGU6"/>
<dbReference type="Pfam" id="PF00535">
    <property type="entry name" value="Glycos_transf_2"/>
    <property type="match status" value="1"/>
</dbReference>
<keyword evidence="1" id="KW-0812">Transmembrane</keyword>
<organism evidence="3 4">
    <name type="scientific">Candidatus Termititenax persephonae</name>
    <dbReference type="NCBI Taxonomy" id="2218525"/>
    <lineage>
        <taxon>Bacteria</taxon>
        <taxon>Bacillati</taxon>
        <taxon>Candidatus Margulisiibacteriota</taxon>
        <taxon>Candidatus Termititenacia</taxon>
        <taxon>Candidatus Termititenacales</taxon>
        <taxon>Candidatus Termititenacaceae</taxon>
        <taxon>Candidatus Termititenax</taxon>
    </lineage>
</organism>
<keyword evidence="4" id="KW-1185">Reference proteome</keyword>
<feature type="transmembrane region" description="Helical" evidence="1">
    <location>
        <begin position="259"/>
        <end position="287"/>
    </location>
</feature>
<dbReference type="SUPFAM" id="SSF53448">
    <property type="entry name" value="Nucleotide-diphospho-sugar transferases"/>
    <property type="match status" value="1"/>
</dbReference>
<dbReference type="Gene3D" id="3.90.550.10">
    <property type="entry name" value="Spore Coat Polysaccharide Biosynthesis Protein SpsA, Chain A"/>
    <property type="match status" value="1"/>
</dbReference>
<dbReference type="GO" id="GO:0016740">
    <property type="term" value="F:transferase activity"/>
    <property type="evidence" value="ECO:0007669"/>
    <property type="project" value="UniProtKB-KW"/>
</dbReference>
<evidence type="ECO:0000259" key="2">
    <source>
        <dbReference type="Pfam" id="PF00535"/>
    </source>
</evidence>
<name>A0A388TGU6_9BACT</name>
<dbReference type="EMBL" id="BGZO01000024">
    <property type="protein sequence ID" value="GBR76342.1"/>
    <property type="molecule type" value="Genomic_DNA"/>
</dbReference>
<dbReference type="PANTHER" id="PTHR43179:SF7">
    <property type="entry name" value="RHAMNOSYLTRANSFERASE WBBL"/>
    <property type="match status" value="1"/>
</dbReference>
<keyword evidence="1" id="KW-1133">Transmembrane helix</keyword>
<accession>A0A388TGU6</accession>
<evidence type="ECO:0000313" key="4">
    <source>
        <dbReference type="Proteomes" id="UP000275925"/>
    </source>
</evidence>
<feature type="domain" description="Glycosyltransferase 2-like" evidence="2">
    <location>
        <begin position="4"/>
        <end position="126"/>
    </location>
</feature>
<keyword evidence="1" id="KW-0472">Membrane</keyword>
<evidence type="ECO:0000256" key="1">
    <source>
        <dbReference type="SAM" id="Phobius"/>
    </source>
</evidence>
<dbReference type="Proteomes" id="UP000275925">
    <property type="component" value="Unassembled WGS sequence"/>
</dbReference>
<reference evidence="3 4" key="1">
    <citation type="journal article" date="2019" name="ISME J.">
        <title>Genome analyses of uncultured TG2/ZB3 bacteria in 'Margulisbacteria' specifically attached to ectosymbiotic spirochetes of protists in the termite gut.</title>
        <authorList>
            <person name="Utami Y.D."/>
            <person name="Kuwahara H."/>
            <person name="Igai K."/>
            <person name="Murakami T."/>
            <person name="Sugaya K."/>
            <person name="Morikawa T."/>
            <person name="Nagura Y."/>
            <person name="Yuki M."/>
            <person name="Deevong P."/>
            <person name="Inoue T."/>
            <person name="Kihara K."/>
            <person name="Lo N."/>
            <person name="Yamada A."/>
            <person name="Ohkuma M."/>
            <person name="Hongoh Y."/>
        </authorList>
    </citation>
    <scope>NUCLEOTIDE SEQUENCE [LARGE SCALE GENOMIC DNA]</scope>
    <source>
        <strain evidence="3">NkOx7-02</strain>
    </source>
</reference>
<dbReference type="PANTHER" id="PTHR43179">
    <property type="entry name" value="RHAMNOSYLTRANSFERASE WBBL"/>
    <property type="match status" value="1"/>
</dbReference>